<proteinExistence type="predicted"/>
<accession>A0A4S8K6K8</accession>
<comment type="caution">
    <text evidence="2">The sequence shown here is derived from an EMBL/GenBank/DDBJ whole genome shotgun (WGS) entry which is preliminary data.</text>
</comment>
<keyword evidence="3" id="KW-1185">Reference proteome</keyword>
<evidence type="ECO:0000313" key="3">
    <source>
        <dbReference type="Proteomes" id="UP000317650"/>
    </source>
</evidence>
<reference evidence="2 3" key="1">
    <citation type="journal article" date="2019" name="Nat. Plants">
        <title>Genome sequencing of Musa balbisiana reveals subgenome evolution and function divergence in polyploid bananas.</title>
        <authorList>
            <person name="Yao X."/>
        </authorList>
    </citation>
    <scope>NUCLEOTIDE SEQUENCE [LARGE SCALE GENOMIC DNA]</scope>
    <source>
        <strain evidence="3">cv. DH-PKW</strain>
        <tissue evidence="2">Leaves</tissue>
    </source>
</reference>
<feature type="transmembrane region" description="Helical" evidence="1">
    <location>
        <begin position="75"/>
        <end position="94"/>
    </location>
</feature>
<dbReference type="Proteomes" id="UP000317650">
    <property type="component" value="Chromosome 8"/>
</dbReference>
<keyword evidence="1" id="KW-0812">Transmembrane</keyword>
<organism evidence="2 3">
    <name type="scientific">Musa balbisiana</name>
    <name type="common">Banana</name>
    <dbReference type="NCBI Taxonomy" id="52838"/>
    <lineage>
        <taxon>Eukaryota</taxon>
        <taxon>Viridiplantae</taxon>
        <taxon>Streptophyta</taxon>
        <taxon>Embryophyta</taxon>
        <taxon>Tracheophyta</taxon>
        <taxon>Spermatophyta</taxon>
        <taxon>Magnoliopsida</taxon>
        <taxon>Liliopsida</taxon>
        <taxon>Zingiberales</taxon>
        <taxon>Musaceae</taxon>
        <taxon>Musa</taxon>
    </lineage>
</organism>
<keyword evidence="1" id="KW-0472">Membrane</keyword>
<protein>
    <submittedName>
        <fullName evidence="2">Uncharacterized protein</fullName>
    </submittedName>
</protein>
<evidence type="ECO:0000313" key="2">
    <source>
        <dbReference type="EMBL" id="THU70544.1"/>
    </source>
</evidence>
<sequence>MSIQTAFPGVVLPSLTPATSSRRRPRRLMVRAKGPFFCGFVMLNAFMWMSFRLLYFLLDSTGDVLVTSTTLDDFFSLRTLLGVICPSLRNILLCRQRSCDQEKKYNHFVDSRRLVVFLGGFVDHRDSMGAPFMPLQVKHYDDKAAVVAQGFWKKPG</sequence>
<dbReference type="EMBL" id="PYDT01000002">
    <property type="protein sequence ID" value="THU70544.1"/>
    <property type="molecule type" value="Genomic_DNA"/>
</dbReference>
<evidence type="ECO:0000256" key="1">
    <source>
        <dbReference type="SAM" id="Phobius"/>
    </source>
</evidence>
<gene>
    <name evidence="2" type="ORF">C4D60_Mb08t26120</name>
</gene>
<keyword evidence="1" id="KW-1133">Transmembrane helix</keyword>
<dbReference type="AlphaFoldDB" id="A0A4S8K6K8"/>
<feature type="transmembrane region" description="Helical" evidence="1">
    <location>
        <begin position="34"/>
        <end position="55"/>
    </location>
</feature>
<name>A0A4S8K6K8_MUSBA</name>